<evidence type="ECO:0000256" key="9">
    <source>
        <dbReference type="ARBA" id="ARBA00023136"/>
    </source>
</evidence>
<proteinExistence type="inferred from homology"/>
<keyword evidence="12" id="KW-1185">Reference proteome</keyword>
<sequence>MVDSAVGDAVGGDVEVQAVPRKGGMSGKKLVMILLPVLLLVGGGAGAYFSGVLGGDEAKHEEAPADAPKATVYYELPEMLVNLNSSGRKTNFLKLTVSLELDNQEAVAEIQKVLPRVVDAFQVYLRELRIDDLRGSAGLQRLREELLVRVNAAAAPVQVRDVLFKEMLVQ</sequence>
<keyword evidence="11" id="KW-0282">Flagellum</keyword>
<dbReference type="Proteomes" id="UP000192917">
    <property type="component" value="Unassembled WGS sequence"/>
</dbReference>
<evidence type="ECO:0000256" key="4">
    <source>
        <dbReference type="ARBA" id="ARBA00022475"/>
    </source>
</evidence>
<keyword evidence="9 10" id="KW-0472">Membrane</keyword>
<keyword evidence="11" id="KW-0969">Cilium</keyword>
<keyword evidence="7 10" id="KW-0283">Flagellar rotation</keyword>
<dbReference type="EMBL" id="FWZX01000027">
    <property type="protein sequence ID" value="SMF67972.1"/>
    <property type="molecule type" value="Genomic_DNA"/>
</dbReference>
<evidence type="ECO:0000313" key="12">
    <source>
        <dbReference type="Proteomes" id="UP000192917"/>
    </source>
</evidence>
<keyword evidence="11" id="KW-0966">Cell projection</keyword>
<evidence type="ECO:0000256" key="1">
    <source>
        <dbReference type="ARBA" id="ARBA00002254"/>
    </source>
</evidence>
<evidence type="ECO:0000256" key="6">
    <source>
        <dbReference type="ARBA" id="ARBA00022692"/>
    </source>
</evidence>
<gene>
    <name evidence="11" type="ORF">SAMN05428998_12778</name>
</gene>
<comment type="subcellular location">
    <subcellularLocation>
        <location evidence="10">Cell inner membrane</location>
    </subcellularLocation>
    <subcellularLocation>
        <location evidence="2">Cell membrane</location>
        <topology evidence="2">Single-pass membrane protein</topology>
    </subcellularLocation>
</comment>
<accession>A0A1Y6CRI1</accession>
<keyword evidence="10" id="KW-0997">Cell inner membrane</keyword>
<dbReference type="AlphaFoldDB" id="A0A1Y6CRI1"/>
<dbReference type="GO" id="GO:0006935">
    <property type="term" value="P:chemotaxis"/>
    <property type="evidence" value="ECO:0007669"/>
    <property type="project" value="UniProtKB-KW"/>
</dbReference>
<dbReference type="GO" id="GO:0009425">
    <property type="term" value="C:bacterial-type flagellum basal body"/>
    <property type="evidence" value="ECO:0007669"/>
    <property type="project" value="InterPro"/>
</dbReference>
<dbReference type="InterPro" id="IPR005503">
    <property type="entry name" value="FliL"/>
</dbReference>
<evidence type="ECO:0000256" key="5">
    <source>
        <dbReference type="ARBA" id="ARBA00022500"/>
    </source>
</evidence>
<comment type="function">
    <text evidence="1 10">Controls the rotational direction of flagella during chemotaxis.</text>
</comment>
<evidence type="ECO:0000256" key="7">
    <source>
        <dbReference type="ARBA" id="ARBA00022779"/>
    </source>
</evidence>
<dbReference type="GO" id="GO:0005886">
    <property type="term" value="C:plasma membrane"/>
    <property type="evidence" value="ECO:0007669"/>
    <property type="project" value="UniProtKB-SubCell"/>
</dbReference>
<dbReference type="GO" id="GO:0071978">
    <property type="term" value="P:bacterial-type flagellum-dependent swarming motility"/>
    <property type="evidence" value="ECO:0007669"/>
    <property type="project" value="TreeGrafter"/>
</dbReference>
<keyword evidence="5 10" id="KW-0145">Chemotaxis</keyword>
<evidence type="ECO:0000256" key="3">
    <source>
        <dbReference type="ARBA" id="ARBA00008281"/>
    </source>
</evidence>
<keyword evidence="8 10" id="KW-1133">Transmembrane helix</keyword>
<dbReference type="PANTHER" id="PTHR35091:SF2">
    <property type="entry name" value="FLAGELLAR PROTEIN FLIL"/>
    <property type="match status" value="1"/>
</dbReference>
<feature type="transmembrane region" description="Helical" evidence="10">
    <location>
        <begin position="30"/>
        <end position="49"/>
    </location>
</feature>
<keyword evidence="6 10" id="KW-0812">Transmembrane</keyword>
<dbReference type="RefSeq" id="WP_085125422.1">
    <property type="nucleotide sequence ID" value="NZ_FWZX01000027.1"/>
</dbReference>
<evidence type="ECO:0000256" key="2">
    <source>
        <dbReference type="ARBA" id="ARBA00004162"/>
    </source>
</evidence>
<protein>
    <recommendedName>
        <fullName evidence="10">Flagellar protein FliL</fullName>
    </recommendedName>
</protein>
<name>A0A1Y6CRI1_9PROT</name>
<dbReference type="PANTHER" id="PTHR35091">
    <property type="entry name" value="FLAGELLAR PROTEIN FLIL"/>
    <property type="match status" value="1"/>
</dbReference>
<evidence type="ECO:0000256" key="10">
    <source>
        <dbReference type="RuleBase" id="RU364125"/>
    </source>
</evidence>
<dbReference type="Pfam" id="PF03748">
    <property type="entry name" value="FliL"/>
    <property type="match status" value="1"/>
</dbReference>
<dbReference type="STRING" id="560819.SAMN05428998_12778"/>
<evidence type="ECO:0000256" key="8">
    <source>
        <dbReference type="ARBA" id="ARBA00022989"/>
    </source>
</evidence>
<organism evidence="11 12">
    <name type="scientific">Tistlia consotensis USBA 355</name>
    <dbReference type="NCBI Taxonomy" id="560819"/>
    <lineage>
        <taxon>Bacteria</taxon>
        <taxon>Pseudomonadati</taxon>
        <taxon>Pseudomonadota</taxon>
        <taxon>Alphaproteobacteria</taxon>
        <taxon>Rhodospirillales</taxon>
        <taxon>Rhodovibrionaceae</taxon>
        <taxon>Tistlia</taxon>
    </lineage>
</organism>
<evidence type="ECO:0000313" key="11">
    <source>
        <dbReference type="EMBL" id="SMF67972.1"/>
    </source>
</evidence>
<reference evidence="11 12" key="1">
    <citation type="submission" date="2017-04" db="EMBL/GenBank/DDBJ databases">
        <authorList>
            <person name="Afonso C.L."/>
            <person name="Miller P.J."/>
            <person name="Scott M.A."/>
            <person name="Spackman E."/>
            <person name="Goraichik I."/>
            <person name="Dimitrov K.M."/>
            <person name="Suarez D.L."/>
            <person name="Swayne D.E."/>
        </authorList>
    </citation>
    <scope>NUCLEOTIDE SEQUENCE [LARGE SCALE GENOMIC DNA]</scope>
    <source>
        <strain evidence="11 12">USBA 355</strain>
    </source>
</reference>
<comment type="similarity">
    <text evidence="3 10">Belongs to the FliL family.</text>
</comment>
<keyword evidence="4" id="KW-1003">Cell membrane</keyword>